<name>A0A2P2QHQ3_RHIMU</name>
<protein>
    <submittedName>
        <fullName evidence="1">Uncharacterized protein</fullName>
    </submittedName>
</protein>
<dbReference type="AlphaFoldDB" id="A0A2P2QHQ3"/>
<evidence type="ECO:0000313" key="1">
    <source>
        <dbReference type="EMBL" id="MBX66486.1"/>
    </source>
</evidence>
<reference evidence="1" key="1">
    <citation type="submission" date="2018-02" db="EMBL/GenBank/DDBJ databases">
        <title>Rhizophora mucronata_Transcriptome.</title>
        <authorList>
            <person name="Meera S.P."/>
            <person name="Sreeshan A."/>
            <person name="Augustine A."/>
        </authorList>
    </citation>
    <scope>NUCLEOTIDE SEQUENCE</scope>
    <source>
        <tissue evidence="1">Leaf</tissue>
    </source>
</reference>
<organism evidence="1">
    <name type="scientific">Rhizophora mucronata</name>
    <name type="common">Asiatic mangrove</name>
    <dbReference type="NCBI Taxonomy" id="61149"/>
    <lineage>
        <taxon>Eukaryota</taxon>
        <taxon>Viridiplantae</taxon>
        <taxon>Streptophyta</taxon>
        <taxon>Embryophyta</taxon>
        <taxon>Tracheophyta</taxon>
        <taxon>Spermatophyta</taxon>
        <taxon>Magnoliopsida</taxon>
        <taxon>eudicotyledons</taxon>
        <taxon>Gunneridae</taxon>
        <taxon>Pentapetalae</taxon>
        <taxon>rosids</taxon>
        <taxon>fabids</taxon>
        <taxon>Malpighiales</taxon>
        <taxon>Rhizophoraceae</taxon>
        <taxon>Rhizophora</taxon>
    </lineage>
</organism>
<accession>A0A2P2QHQ3</accession>
<proteinExistence type="predicted"/>
<sequence>MSNLTQQFIQVVHCVKQSWWSLLLVLVESRLGEVAFV</sequence>
<dbReference type="EMBL" id="GGEC01086002">
    <property type="protein sequence ID" value="MBX66486.1"/>
    <property type="molecule type" value="Transcribed_RNA"/>
</dbReference>